<reference evidence="2 3" key="1">
    <citation type="journal article" date="2012" name="BMC Genomics">
        <title>Comparative genomics of the white-rot fungi, Phanerochaete carnosa and P. chrysosporium, to elucidate the genetic basis of the distinct wood types they colonize.</title>
        <authorList>
            <person name="Suzuki H."/>
            <person name="MacDonald J."/>
            <person name="Syed K."/>
            <person name="Salamov A."/>
            <person name="Hori C."/>
            <person name="Aerts A."/>
            <person name="Henrissat B."/>
            <person name="Wiebenga A."/>
            <person name="vanKuyk P.A."/>
            <person name="Barry K."/>
            <person name="Lindquist E."/>
            <person name="LaButti K."/>
            <person name="Lapidus A."/>
            <person name="Lucas S."/>
            <person name="Coutinho P."/>
            <person name="Gong Y."/>
            <person name="Samejima M."/>
            <person name="Mahadevan R."/>
            <person name="Abou-Zaid M."/>
            <person name="de Vries R.P."/>
            <person name="Igarashi K."/>
            <person name="Yadav J.S."/>
            <person name="Grigoriev I.V."/>
            <person name="Master E.R."/>
        </authorList>
    </citation>
    <scope>NUCLEOTIDE SEQUENCE [LARGE SCALE GENOMIC DNA]</scope>
    <source>
        <strain evidence="2 3">HHB-10118-sp</strain>
    </source>
</reference>
<evidence type="ECO:0000313" key="3">
    <source>
        <dbReference type="Proteomes" id="UP000008370"/>
    </source>
</evidence>
<protein>
    <submittedName>
        <fullName evidence="2">Uncharacterized protein</fullName>
    </submittedName>
</protein>
<dbReference type="KEGG" id="pco:PHACADRAFT_206302"/>
<sequence length="281" mass="30847">MHHCLYRRSPSPRVLHRKLGRHDVQAGCKSRRACVACYGAVFSATITVFEPVGTPATVSAFTPRLEVHAFPTARSQHPNVFALLNRSRDDGTLRLILAYLHPNAFHSPFLPSAIRHLRQLAQVPQLRILATRPLCLPCALNDSEEGEKNAEASAQRGASTMSTASAPEGFAVPRSLLRTPIPATAGAARSRYRMVARPVLASRGRDSHYTGDNEVERHRRGRDQAPVALAREPQDERHRVRVEHRFTTASITLASAIVVCQEALLSDGSHLAGVLALRFSP</sequence>
<proteinExistence type="predicted"/>
<dbReference type="GeneID" id="18912464"/>
<feature type="compositionally biased region" description="Basic and acidic residues" evidence="1">
    <location>
        <begin position="204"/>
        <end position="217"/>
    </location>
</feature>
<dbReference type="RefSeq" id="XP_007392650.1">
    <property type="nucleotide sequence ID" value="XM_007392588.1"/>
</dbReference>
<dbReference type="HOGENOM" id="CLU_990814_0_0_1"/>
<evidence type="ECO:0000256" key="1">
    <source>
        <dbReference type="SAM" id="MobiDB-lite"/>
    </source>
</evidence>
<accession>K5WL06</accession>
<name>K5WL06_PHACS</name>
<gene>
    <name evidence="2" type="ORF">PHACADRAFT_206302</name>
</gene>
<dbReference type="InParanoid" id="K5WL06"/>
<feature type="region of interest" description="Disordered" evidence="1">
    <location>
        <begin position="204"/>
        <end position="225"/>
    </location>
</feature>
<dbReference type="AlphaFoldDB" id="K5WL06"/>
<keyword evidence="3" id="KW-1185">Reference proteome</keyword>
<evidence type="ECO:0000313" key="2">
    <source>
        <dbReference type="EMBL" id="EKM60105.1"/>
    </source>
</evidence>
<dbReference type="Proteomes" id="UP000008370">
    <property type="component" value="Unassembled WGS sequence"/>
</dbReference>
<dbReference type="EMBL" id="JH930469">
    <property type="protein sequence ID" value="EKM60105.1"/>
    <property type="molecule type" value="Genomic_DNA"/>
</dbReference>
<organism evidence="2 3">
    <name type="scientific">Phanerochaete carnosa (strain HHB-10118-sp)</name>
    <name type="common">White-rot fungus</name>
    <name type="synonym">Peniophora carnosa</name>
    <dbReference type="NCBI Taxonomy" id="650164"/>
    <lineage>
        <taxon>Eukaryota</taxon>
        <taxon>Fungi</taxon>
        <taxon>Dikarya</taxon>
        <taxon>Basidiomycota</taxon>
        <taxon>Agaricomycotina</taxon>
        <taxon>Agaricomycetes</taxon>
        <taxon>Polyporales</taxon>
        <taxon>Phanerochaetaceae</taxon>
        <taxon>Phanerochaete</taxon>
    </lineage>
</organism>